<keyword evidence="3" id="KW-0808">Transferase</keyword>
<dbReference type="AlphaFoldDB" id="A0A0S7BXU6"/>
<dbReference type="SUPFAM" id="SSF55315">
    <property type="entry name" value="L30e-like"/>
    <property type="match status" value="1"/>
</dbReference>
<accession>A0A0S7BXU6</accession>
<feature type="domain" description="tRNA/rRNA methyltransferase SpoU type" evidence="4">
    <location>
        <begin position="115"/>
        <end position="253"/>
    </location>
</feature>
<reference evidence="6" key="1">
    <citation type="journal article" date="2015" name="Genome Announc.">
        <title>Draft Genome Sequence of Bacteroidales Strain TBC1, a Novel Isolate from a Methanogenic Wastewater Treatment System.</title>
        <authorList>
            <person name="Tourlousse D.M."/>
            <person name="Matsuura N."/>
            <person name="Sun L."/>
            <person name="Toyonaga M."/>
            <person name="Kuroda K."/>
            <person name="Ohashi A."/>
            <person name="Cruz R."/>
            <person name="Yamaguchi T."/>
            <person name="Sekiguchi Y."/>
        </authorList>
    </citation>
    <scope>NUCLEOTIDE SEQUENCE [LARGE SCALE GENOMIC DNA]</scope>
    <source>
        <strain evidence="6">TBC1</strain>
    </source>
</reference>
<gene>
    <name evidence="6" type="ORF">TBC1_11705</name>
</gene>
<dbReference type="GO" id="GO:0008173">
    <property type="term" value="F:RNA methyltransferase activity"/>
    <property type="evidence" value="ECO:0007669"/>
    <property type="project" value="InterPro"/>
</dbReference>
<dbReference type="PATRIC" id="fig|1678841.3.peg.794"/>
<keyword evidence="7" id="KW-1185">Reference proteome</keyword>
<evidence type="ECO:0000256" key="2">
    <source>
        <dbReference type="ARBA" id="ARBA00022603"/>
    </source>
</evidence>
<dbReference type="Pfam" id="PF22435">
    <property type="entry name" value="MRM3-like_sub_bind"/>
    <property type="match status" value="1"/>
</dbReference>
<evidence type="ECO:0000313" key="7">
    <source>
        <dbReference type="Proteomes" id="UP000053091"/>
    </source>
</evidence>
<dbReference type="InterPro" id="IPR029064">
    <property type="entry name" value="Ribosomal_eL30-like_sf"/>
</dbReference>
<sequence length="265" mass="29261">MSELITSPQNARIKNLLLLQQKSRERRKQNLVVVEGLRETAIAVENGYRMTEFFVCPEISNQTGFVDLVGNARVTEVSAAVFEKLAYREGSDGCIALFEPRWLKIGEVKLRPDPLVVILESVEKPGNLGAILRTADAAGLDAVIVCDPLTDIYNPNVIRSGVGCVFSRQVVACSTEEAQQWLKDKGIRSYAAELQASSHYHLHSYQGPTAFVMGTEADGLTRKWIDFCDERIIIPMLGSIDSLNVSVSAAVLVFEAMRQRGFSIP</sequence>
<dbReference type="Gene3D" id="3.40.1280.10">
    <property type="match status" value="1"/>
</dbReference>
<name>A0A0S7BXU6_9BACT</name>
<dbReference type="InterPro" id="IPR053888">
    <property type="entry name" value="MRM3-like_sub_bind"/>
</dbReference>
<dbReference type="InterPro" id="IPR001537">
    <property type="entry name" value="SpoU_MeTrfase"/>
</dbReference>
<evidence type="ECO:0000259" key="5">
    <source>
        <dbReference type="Pfam" id="PF22435"/>
    </source>
</evidence>
<evidence type="ECO:0000256" key="3">
    <source>
        <dbReference type="ARBA" id="ARBA00022679"/>
    </source>
</evidence>
<dbReference type="RefSeq" id="WP_062038560.1">
    <property type="nucleotide sequence ID" value="NZ_DF968182.1"/>
</dbReference>
<dbReference type="GO" id="GO:0006396">
    <property type="term" value="P:RNA processing"/>
    <property type="evidence" value="ECO:0007669"/>
    <property type="project" value="InterPro"/>
</dbReference>
<dbReference type="PANTHER" id="PTHR43191:SF2">
    <property type="entry name" value="RRNA METHYLTRANSFERASE 3, MITOCHONDRIAL"/>
    <property type="match status" value="1"/>
</dbReference>
<protein>
    <submittedName>
        <fullName evidence="6">tRNA G18 (Ribose-2'-O)-methylase SpoU</fullName>
    </submittedName>
</protein>
<dbReference type="STRING" id="1678841.TBC1_11705"/>
<dbReference type="InterPro" id="IPR029028">
    <property type="entry name" value="Alpha/beta_knot_MTases"/>
</dbReference>
<dbReference type="Proteomes" id="UP000053091">
    <property type="component" value="Unassembled WGS sequence"/>
</dbReference>
<proteinExistence type="inferred from homology"/>
<dbReference type="CDD" id="cd18104">
    <property type="entry name" value="SpoU-like_RNA-MTase"/>
    <property type="match status" value="1"/>
</dbReference>
<dbReference type="EMBL" id="DF968182">
    <property type="protein sequence ID" value="GAP42574.1"/>
    <property type="molecule type" value="Genomic_DNA"/>
</dbReference>
<dbReference type="SUPFAM" id="SSF75217">
    <property type="entry name" value="alpha/beta knot"/>
    <property type="match status" value="1"/>
</dbReference>
<evidence type="ECO:0000256" key="1">
    <source>
        <dbReference type="ARBA" id="ARBA00007228"/>
    </source>
</evidence>
<keyword evidence="2 6" id="KW-0489">Methyltransferase</keyword>
<comment type="similarity">
    <text evidence="1">Belongs to the class IV-like SAM-binding methyltransferase superfamily. RNA methyltransferase TrmH family.</text>
</comment>
<feature type="domain" description="MRM3-like substrate binding" evidence="5">
    <location>
        <begin position="10"/>
        <end position="96"/>
    </location>
</feature>
<dbReference type="InterPro" id="IPR029026">
    <property type="entry name" value="tRNA_m1G_MTases_N"/>
</dbReference>
<dbReference type="Gene3D" id="3.30.1330.30">
    <property type="match status" value="1"/>
</dbReference>
<dbReference type="OrthoDB" id="9794400at2"/>
<evidence type="ECO:0000259" key="4">
    <source>
        <dbReference type="Pfam" id="PF00588"/>
    </source>
</evidence>
<organism evidence="6">
    <name type="scientific">Lentimicrobium saccharophilum</name>
    <dbReference type="NCBI Taxonomy" id="1678841"/>
    <lineage>
        <taxon>Bacteria</taxon>
        <taxon>Pseudomonadati</taxon>
        <taxon>Bacteroidota</taxon>
        <taxon>Bacteroidia</taxon>
        <taxon>Bacteroidales</taxon>
        <taxon>Lentimicrobiaceae</taxon>
        <taxon>Lentimicrobium</taxon>
    </lineage>
</organism>
<dbReference type="PANTHER" id="PTHR43191">
    <property type="entry name" value="RRNA METHYLTRANSFERASE 3"/>
    <property type="match status" value="1"/>
</dbReference>
<dbReference type="InterPro" id="IPR051259">
    <property type="entry name" value="rRNA_Methyltransferase"/>
</dbReference>
<dbReference type="Pfam" id="PF00588">
    <property type="entry name" value="SpoU_methylase"/>
    <property type="match status" value="1"/>
</dbReference>
<dbReference type="GO" id="GO:0032259">
    <property type="term" value="P:methylation"/>
    <property type="evidence" value="ECO:0007669"/>
    <property type="project" value="UniProtKB-KW"/>
</dbReference>
<evidence type="ECO:0000313" key="6">
    <source>
        <dbReference type="EMBL" id="GAP42574.1"/>
    </source>
</evidence>
<dbReference type="GO" id="GO:0003723">
    <property type="term" value="F:RNA binding"/>
    <property type="evidence" value="ECO:0007669"/>
    <property type="project" value="InterPro"/>
</dbReference>